<dbReference type="InterPro" id="IPR016047">
    <property type="entry name" value="M23ase_b-sheet_dom"/>
</dbReference>
<accession>A0A1T5J7D8</accession>
<evidence type="ECO:0000256" key="1">
    <source>
        <dbReference type="ARBA" id="ARBA00022729"/>
    </source>
</evidence>
<sequence>MTLCVVVLSGMPVLSSGLASAGAAAGAGAGAHSERTAAAVPVAARWVWPLEREEVSRAFERPADEYSAGHRGIDLPTSVGEDVVAPAAGVVLFAGMVVDRGVLSIRHADGTVSSFEPISASVAAGDEVRSGQPVGRVAEGGHCGAACLHVGARVQGDYVDPEPYFLPRRRAVLVPLGDFAWPG</sequence>
<feature type="chain" id="PRO_5039683732" evidence="2">
    <location>
        <begin position="22"/>
        <end position="183"/>
    </location>
</feature>
<dbReference type="Pfam" id="PF01551">
    <property type="entry name" value="Peptidase_M23"/>
    <property type="match status" value="1"/>
</dbReference>
<dbReference type="EMBL" id="FUZP01000001">
    <property type="protein sequence ID" value="SKC47236.1"/>
    <property type="molecule type" value="Genomic_DNA"/>
</dbReference>
<keyword evidence="1 2" id="KW-0732">Signal</keyword>
<dbReference type="InterPro" id="IPR011055">
    <property type="entry name" value="Dup_hybrid_motif"/>
</dbReference>
<protein>
    <submittedName>
        <fullName evidence="4">Peptidase family M23</fullName>
    </submittedName>
</protein>
<gene>
    <name evidence="4" type="ORF">SAMN06309945_1292</name>
</gene>
<dbReference type="SUPFAM" id="SSF51261">
    <property type="entry name" value="Duplicated hybrid motif"/>
    <property type="match status" value="1"/>
</dbReference>
<feature type="signal peptide" evidence="2">
    <location>
        <begin position="1"/>
        <end position="21"/>
    </location>
</feature>
<dbReference type="Proteomes" id="UP000190857">
    <property type="component" value="Unassembled WGS sequence"/>
</dbReference>
<dbReference type="InterPro" id="IPR050570">
    <property type="entry name" value="Cell_wall_metabolism_enzyme"/>
</dbReference>
<dbReference type="Gene3D" id="2.70.70.10">
    <property type="entry name" value="Glucose Permease (Domain IIA)"/>
    <property type="match status" value="1"/>
</dbReference>
<dbReference type="PANTHER" id="PTHR21666:SF289">
    <property type="entry name" value="L-ALA--D-GLU ENDOPEPTIDASE"/>
    <property type="match status" value="1"/>
</dbReference>
<evidence type="ECO:0000313" key="5">
    <source>
        <dbReference type="Proteomes" id="UP000190857"/>
    </source>
</evidence>
<evidence type="ECO:0000313" key="4">
    <source>
        <dbReference type="EMBL" id="SKC47236.1"/>
    </source>
</evidence>
<name>A0A1T5J7D8_9MICO</name>
<dbReference type="RefSeq" id="WP_234990990.1">
    <property type="nucleotide sequence ID" value="NZ_FUZP01000001.1"/>
</dbReference>
<dbReference type="AlphaFoldDB" id="A0A1T5J7D8"/>
<feature type="domain" description="M23ase beta-sheet core" evidence="3">
    <location>
        <begin position="69"/>
        <end position="161"/>
    </location>
</feature>
<dbReference type="PANTHER" id="PTHR21666">
    <property type="entry name" value="PEPTIDASE-RELATED"/>
    <property type="match status" value="1"/>
</dbReference>
<organism evidence="4 5">
    <name type="scientific">Okibacterium fritillariae</name>
    <dbReference type="NCBI Taxonomy" id="123320"/>
    <lineage>
        <taxon>Bacteria</taxon>
        <taxon>Bacillati</taxon>
        <taxon>Actinomycetota</taxon>
        <taxon>Actinomycetes</taxon>
        <taxon>Micrococcales</taxon>
        <taxon>Microbacteriaceae</taxon>
        <taxon>Okibacterium</taxon>
    </lineage>
</organism>
<keyword evidence="5" id="KW-1185">Reference proteome</keyword>
<dbReference type="GO" id="GO:0004222">
    <property type="term" value="F:metalloendopeptidase activity"/>
    <property type="evidence" value="ECO:0007669"/>
    <property type="project" value="TreeGrafter"/>
</dbReference>
<evidence type="ECO:0000256" key="2">
    <source>
        <dbReference type="SAM" id="SignalP"/>
    </source>
</evidence>
<evidence type="ECO:0000259" key="3">
    <source>
        <dbReference type="Pfam" id="PF01551"/>
    </source>
</evidence>
<dbReference type="CDD" id="cd12797">
    <property type="entry name" value="M23_peptidase"/>
    <property type="match status" value="1"/>
</dbReference>
<reference evidence="4 5" key="1">
    <citation type="submission" date="2017-02" db="EMBL/GenBank/DDBJ databases">
        <authorList>
            <person name="Peterson S.W."/>
        </authorList>
    </citation>
    <scope>NUCLEOTIDE SEQUENCE [LARGE SCALE GENOMIC DNA]</scope>
    <source>
        <strain evidence="4 5">VKM Ac-2059</strain>
    </source>
</reference>
<dbReference type="STRING" id="123320.SAMN06309945_1292"/>
<proteinExistence type="predicted"/>